<dbReference type="PANTHER" id="PTHR46652">
    <property type="entry name" value="LEUCINE-RICH REPEAT AND IQ DOMAIN-CONTAINING PROTEIN 1-RELATED"/>
    <property type="match status" value="1"/>
</dbReference>
<proteinExistence type="predicted"/>
<accession>A0A1H5XSN7</accession>
<dbReference type="RefSeq" id="WP_235029934.1">
    <property type="nucleotide sequence ID" value="NZ_FNVT01000002.1"/>
</dbReference>
<evidence type="ECO:0000256" key="1">
    <source>
        <dbReference type="ARBA" id="ARBA00022614"/>
    </source>
</evidence>
<reference evidence="3 4" key="1">
    <citation type="submission" date="2016-10" db="EMBL/GenBank/DDBJ databases">
        <authorList>
            <person name="de Groot N.N."/>
        </authorList>
    </citation>
    <scope>NUCLEOTIDE SEQUENCE [LARGE SCALE GENOMIC DNA]</scope>
    <source>
        <strain evidence="3 4">CGMCC 4.7037</strain>
    </source>
</reference>
<evidence type="ECO:0000256" key="2">
    <source>
        <dbReference type="ARBA" id="ARBA00022737"/>
    </source>
</evidence>
<evidence type="ECO:0000313" key="3">
    <source>
        <dbReference type="EMBL" id="SEG14754.1"/>
    </source>
</evidence>
<dbReference type="EMBL" id="FNVT01000002">
    <property type="protein sequence ID" value="SEG14754.1"/>
    <property type="molecule type" value="Genomic_DNA"/>
</dbReference>
<evidence type="ECO:0000313" key="4">
    <source>
        <dbReference type="Proteomes" id="UP000236732"/>
    </source>
</evidence>
<keyword evidence="1" id="KW-0433">Leucine-rich repeat</keyword>
<dbReference type="Pfam" id="PF12799">
    <property type="entry name" value="LRR_4"/>
    <property type="match status" value="1"/>
</dbReference>
<dbReference type="SUPFAM" id="SSF52058">
    <property type="entry name" value="L domain-like"/>
    <property type="match status" value="2"/>
</dbReference>
<gene>
    <name evidence="3" type="ORF">SAMN05444920_10213</name>
</gene>
<name>A0A1H5XSN7_9ACTN</name>
<dbReference type="AlphaFoldDB" id="A0A1H5XSN7"/>
<sequence>MATPTAPDLAALRALLPKATPARAWRAIRELAIVAPTVSRPALELAAEFAGIALPPTERLLKFWPATPDPAGFAEFLLAPAFVREERTELRISERSLTPGLRHLSTLRKVDLRGRAFYDDIAELAGLTGLIELRLDQARLVTDFSPLAALTRLEYLDLSGTRISDLAPLAGMRKLMTLDLSHCRSLSDVRPLSGLPRLRNLDLGHTGVTALTGLRDLDALEELTAGSSATPLTSIDGIDALPALRTLSLEPNGDTEALNGGGPYHHLTALGLPRVPLPDLRFVSRFPALTTIRIGDEHEPTSLEGLAGHPSIAEVQLWGTDRLHDLSELPALRRLGLGMLRIRDLAPLTELRLDELDLDHLNRLTTLTGIPGVRSLRIWNCPELADLGALDDRLEKLDLLGCPLLEDPRRLTGLRGLKELHLDFSPASLRDLHGLDALTELHLDSDRPVSLDGLEGLPALRTLNADAMTGLDRAGHPGLAVLSLPRRPLPGLRFLARFPSLTKIVLFPEHDVTSLDALADHPSIATVELFGPPTVKDLSVLSRMPALRALTLGYLPDLDGLLLPSVLPQVEALRLCGIDGLRTLDGFTHLPALRSLEVSGCPRLRDLGAVTGLPSLERVDIHDCPDLTERGLL</sequence>
<dbReference type="PROSITE" id="PS51450">
    <property type="entry name" value="LRR"/>
    <property type="match status" value="1"/>
</dbReference>
<organism evidence="3 4">
    <name type="scientific">Nonomuraea solani</name>
    <dbReference type="NCBI Taxonomy" id="1144553"/>
    <lineage>
        <taxon>Bacteria</taxon>
        <taxon>Bacillati</taxon>
        <taxon>Actinomycetota</taxon>
        <taxon>Actinomycetes</taxon>
        <taxon>Streptosporangiales</taxon>
        <taxon>Streptosporangiaceae</taxon>
        <taxon>Nonomuraea</taxon>
    </lineage>
</organism>
<dbReference type="Proteomes" id="UP000236732">
    <property type="component" value="Unassembled WGS sequence"/>
</dbReference>
<keyword evidence="4" id="KW-1185">Reference proteome</keyword>
<dbReference type="InterPro" id="IPR025875">
    <property type="entry name" value="Leu-rich_rpt_4"/>
</dbReference>
<keyword evidence="2" id="KW-0677">Repeat</keyword>
<dbReference type="Gene3D" id="3.80.10.10">
    <property type="entry name" value="Ribonuclease Inhibitor"/>
    <property type="match status" value="3"/>
</dbReference>
<dbReference type="PANTHER" id="PTHR46652:SF3">
    <property type="entry name" value="LEUCINE-RICH REPEAT-CONTAINING PROTEIN 9"/>
    <property type="match status" value="1"/>
</dbReference>
<dbReference type="InterPro" id="IPR001611">
    <property type="entry name" value="Leu-rich_rpt"/>
</dbReference>
<dbReference type="SUPFAM" id="SSF52047">
    <property type="entry name" value="RNI-like"/>
    <property type="match status" value="1"/>
</dbReference>
<dbReference type="InterPro" id="IPR032675">
    <property type="entry name" value="LRR_dom_sf"/>
</dbReference>
<protein>
    <submittedName>
        <fullName evidence="3">Leucine-rich repeat (LRR) protein</fullName>
    </submittedName>
</protein>
<dbReference type="InterPro" id="IPR050836">
    <property type="entry name" value="SDS22/Internalin_LRR"/>
</dbReference>